<keyword evidence="1" id="KW-1133">Transmembrane helix</keyword>
<dbReference type="EMBL" id="PDEP01000005">
    <property type="protein sequence ID" value="PEN07700.1"/>
    <property type="molecule type" value="Genomic_DNA"/>
</dbReference>
<dbReference type="Pfam" id="PF02254">
    <property type="entry name" value="TrkA_N"/>
    <property type="match status" value="2"/>
</dbReference>
<feature type="transmembrane region" description="Helical" evidence="1">
    <location>
        <begin position="54"/>
        <end position="73"/>
    </location>
</feature>
<proteinExistence type="predicted"/>
<dbReference type="PANTHER" id="PTHR43833:SF9">
    <property type="entry name" value="POTASSIUM CHANNEL PROTEIN YUGO-RELATED"/>
    <property type="match status" value="1"/>
</dbReference>
<dbReference type="SUPFAM" id="SSF81324">
    <property type="entry name" value="Voltage-gated potassium channels"/>
    <property type="match status" value="1"/>
</dbReference>
<dbReference type="InterPro" id="IPR050721">
    <property type="entry name" value="Trk_Ktr_HKT_K-transport"/>
</dbReference>
<reference evidence="3 4" key="1">
    <citation type="submission" date="2017-10" db="EMBL/GenBank/DDBJ databases">
        <title>Draft genome of Longimonas halophila.</title>
        <authorList>
            <person name="Goh K.M."/>
            <person name="Shamsir M.S."/>
            <person name="Lim S.W."/>
        </authorList>
    </citation>
    <scope>NUCLEOTIDE SEQUENCE [LARGE SCALE GENOMIC DNA]</scope>
    <source>
        <strain evidence="3 4">KCTC 42399</strain>
    </source>
</reference>
<dbReference type="Gene3D" id="1.10.287.70">
    <property type="match status" value="1"/>
</dbReference>
<dbReference type="PROSITE" id="PS51201">
    <property type="entry name" value="RCK_N"/>
    <property type="match status" value="1"/>
</dbReference>
<dbReference type="InterPro" id="IPR003148">
    <property type="entry name" value="RCK_N"/>
</dbReference>
<dbReference type="SUPFAM" id="SSF51735">
    <property type="entry name" value="NAD(P)-binding Rossmann-fold domains"/>
    <property type="match status" value="2"/>
</dbReference>
<dbReference type="GO" id="GO:0006813">
    <property type="term" value="P:potassium ion transport"/>
    <property type="evidence" value="ECO:0007669"/>
    <property type="project" value="InterPro"/>
</dbReference>
<evidence type="ECO:0000313" key="4">
    <source>
        <dbReference type="Proteomes" id="UP000221024"/>
    </source>
</evidence>
<keyword evidence="4" id="KW-1185">Reference proteome</keyword>
<evidence type="ECO:0000256" key="1">
    <source>
        <dbReference type="SAM" id="Phobius"/>
    </source>
</evidence>
<dbReference type="PANTHER" id="PTHR43833">
    <property type="entry name" value="POTASSIUM CHANNEL PROTEIN 2-RELATED-RELATED"/>
    <property type="match status" value="1"/>
</dbReference>
<evidence type="ECO:0000313" key="3">
    <source>
        <dbReference type="EMBL" id="PEN07700.1"/>
    </source>
</evidence>
<comment type="caution">
    <text evidence="3">The sequence shown here is derived from an EMBL/GenBank/DDBJ whole genome shotgun (WGS) entry which is preliminary data.</text>
</comment>
<accession>A0A2H3NM61</accession>
<dbReference type="Gene3D" id="3.40.50.720">
    <property type="entry name" value="NAD(P)-binding Rossmann-like Domain"/>
    <property type="match status" value="2"/>
</dbReference>
<feature type="domain" description="RCK N-terminal" evidence="2">
    <location>
        <begin position="292"/>
        <end position="401"/>
    </location>
</feature>
<evidence type="ECO:0000259" key="2">
    <source>
        <dbReference type="PROSITE" id="PS51201"/>
    </source>
</evidence>
<keyword evidence="1" id="KW-0472">Membrane</keyword>
<keyword evidence="1" id="KW-0812">Transmembrane</keyword>
<dbReference type="Proteomes" id="UP000221024">
    <property type="component" value="Unassembled WGS sequence"/>
</dbReference>
<dbReference type="InterPro" id="IPR036291">
    <property type="entry name" value="NAD(P)-bd_dom_sf"/>
</dbReference>
<organism evidence="3 4">
    <name type="scientific">Longimonas halophila</name>
    <dbReference type="NCBI Taxonomy" id="1469170"/>
    <lineage>
        <taxon>Bacteria</taxon>
        <taxon>Pseudomonadati</taxon>
        <taxon>Rhodothermota</taxon>
        <taxon>Rhodothermia</taxon>
        <taxon>Rhodothermales</taxon>
        <taxon>Salisaetaceae</taxon>
        <taxon>Longimonas</taxon>
    </lineage>
</organism>
<sequence>MEVPVWSNRRALSCTFHTVLRGQGNGVHVREIQLGPWTALHVASDRMTPLARRALFYTVALALTTAAFTSVYTLGMTHLEERPRAWYQALEVVIQSFTTTGYGEDAPWGTLQMNLFVIVMQLTGIGFILSAVDIFVVPWLKQTLQPSAPTTHPDIEDHVVICGHTDRTEVFIQDLVAQDHPYVLLVPDKQEAGQLHEEGYTVVAGSPESVPALHGVHIGTARALVADVADDANASITLAAREAHAACTVITFVKDVALARYHRAAGADTVLSPRQLVGTELGVSARESGPASAAVVIAGYGEAGQAAYTTLQDTEATITVLDIEDQPGVDVVGDARTPQVLKEAGLTQADAFIVTLGNDTTATFTTLIARSLCPDLTIVVRADANDMTENLRRAGADEIRSLDNVSGHMLTEALFRDDFAPPGPYDSVRTNRPVRSS</sequence>
<feature type="transmembrane region" description="Helical" evidence="1">
    <location>
        <begin position="115"/>
        <end position="140"/>
    </location>
</feature>
<protein>
    <recommendedName>
        <fullName evidence="2">RCK N-terminal domain-containing protein</fullName>
    </recommendedName>
</protein>
<gene>
    <name evidence="3" type="ORF">CRI93_06880</name>
</gene>
<name>A0A2H3NM61_9BACT</name>
<dbReference type="AlphaFoldDB" id="A0A2H3NM61"/>